<reference evidence="2" key="1">
    <citation type="journal article" date="2015" name="Sci. Rep.">
        <title>Spliced leader RNA trans-splicing discovered in copepods.</title>
        <authorList>
            <person name="Yang F."/>
            <person name="Xu D."/>
            <person name="Zhuang Y."/>
            <person name="Yi X."/>
            <person name="Huang Y."/>
            <person name="Chen H."/>
            <person name="Lin S."/>
            <person name="Campbell D.A."/>
            <person name="Sturm N.R."/>
            <person name="Liu G."/>
            <person name="Zhang H."/>
        </authorList>
    </citation>
    <scope>NUCLEOTIDE SEQUENCE</scope>
</reference>
<dbReference type="PRINTS" id="PR00929">
    <property type="entry name" value="ATHOOK"/>
</dbReference>
<sequence length="84" mass="8484">MGDDAETKVVKRGRGRPPKAEGAKKAAAKRPAAAAKDGASGAKKGRGRPPKAAAEKPAKGKKKAEEEEAGDDATNGDTDGDKSD</sequence>
<feature type="compositionally biased region" description="Low complexity" evidence="1">
    <location>
        <begin position="29"/>
        <end position="42"/>
    </location>
</feature>
<proteinExistence type="evidence at transcript level"/>
<evidence type="ECO:0000313" key="2">
    <source>
        <dbReference type="EMBL" id="ALS04729.1"/>
    </source>
</evidence>
<protein>
    <submittedName>
        <fullName evidence="2">Uncharacterized protein</fullName>
    </submittedName>
</protein>
<evidence type="ECO:0000256" key="1">
    <source>
        <dbReference type="SAM" id="MobiDB-lite"/>
    </source>
</evidence>
<organism evidence="2">
    <name type="scientific">Pseudodiaptomus poplesia</name>
    <dbReference type="NCBI Taxonomy" id="213370"/>
    <lineage>
        <taxon>Eukaryota</taxon>
        <taxon>Metazoa</taxon>
        <taxon>Ecdysozoa</taxon>
        <taxon>Arthropoda</taxon>
        <taxon>Crustacea</taxon>
        <taxon>Multicrustacea</taxon>
        <taxon>Hexanauplia</taxon>
        <taxon>Copepoda</taxon>
        <taxon>Calanoida</taxon>
        <taxon>Pseudodiaptomidae</taxon>
        <taxon>Pseudodiaptomus</taxon>
    </lineage>
</organism>
<feature type="region of interest" description="Disordered" evidence="1">
    <location>
        <begin position="1"/>
        <end position="84"/>
    </location>
</feature>
<dbReference type="InterPro" id="IPR017956">
    <property type="entry name" value="AT_hook_DNA-bd_motif"/>
</dbReference>
<name>A0A0U2TKS9_9MAXI</name>
<dbReference type="GO" id="GO:0003677">
    <property type="term" value="F:DNA binding"/>
    <property type="evidence" value="ECO:0007669"/>
    <property type="project" value="InterPro"/>
</dbReference>
<dbReference type="SMART" id="SM00384">
    <property type="entry name" value="AT_hook"/>
    <property type="match status" value="2"/>
</dbReference>
<dbReference type="EMBL" id="KT754895">
    <property type="protein sequence ID" value="ALS04729.1"/>
    <property type="molecule type" value="mRNA"/>
</dbReference>
<dbReference type="AlphaFoldDB" id="A0A0U2TKS9"/>
<accession>A0A0U2TKS9</accession>
<dbReference type="Pfam" id="PF02178">
    <property type="entry name" value="AT_hook"/>
    <property type="match status" value="2"/>
</dbReference>